<dbReference type="InterPro" id="IPR013116">
    <property type="entry name" value="KARI_N"/>
</dbReference>
<dbReference type="EMBL" id="DVOD01000052">
    <property type="protein sequence ID" value="HIU92890.1"/>
    <property type="molecule type" value="Genomic_DNA"/>
</dbReference>
<comment type="similarity">
    <text evidence="3 9 10">Belongs to the ketol-acid reductoisomerase family.</text>
</comment>
<dbReference type="FunFam" id="3.40.50.720:FF:000023">
    <property type="entry name" value="Ketol-acid reductoisomerase (NADP(+))"/>
    <property type="match status" value="1"/>
</dbReference>
<evidence type="ECO:0000313" key="14">
    <source>
        <dbReference type="Proteomes" id="UP000886748"/>
    </source>
</evidence>
<dbReference type="GO" id="GO:0000287">
    <property type="term" value="F:magnesium ion binding"/>
    <property type="evidence" value="ECO:0007669"/>
    <property type="project" value="UniProtKB-UniRule"/>
</dbReference>
<evidence type="ECO:0000256" key="1">
    <source>
        <dbReference type="ARBA" id="ARBA00004864"/>
    </source>
</evidence>
<feature type="binding site" evidence="9">
    <location>
        <position position="133"/>
    </location>
    <ligand>
        <name>NADP(+)</name>
        <dbReference type="ChEBI" id="CHEBI:58349"/>
    </ligand>
</feature>
<feature type="binding site" evidence="9 10">
    <location>
        <position position="251"/>
    </location>
    <ligand>
        <name>substrate</name>
    </ligand>
</feature>
<gene>
    <name evidence="9 13" type="primary">ilvC</name>
    <name evidence="13" type="ORF">IAD26_07145</name>
</gene>
<dbReference type="GO" id="GO:0009097">
    <property type="term" value="P:isoleucine biosynthetic process"/>
    <property type="evidence" value="ECO:0007669"/>
    <property type="project" value="UniProtKB-UniRule"/>
</dbReference>
<evidence type="ECO:0000256" key="10">
    <source>
        <dbReference type="PROSITE-ProRule" id="PRU01198"/>
    </source>
</evidence>
<feature type="binding site" evidence="9">
    <location>
        <begin position="24"/>
        <end position="27"/>
    </location>
    <ligand>
        <name>NADP(+)</name>
        <dbReference type="ChEBI" id="CHEBI:58349"/>
    </ligand>
</feature>
<comment type="cofactor">
    <cofactor evidence="9">
        <name>Mg(2+)</name>
        <dbReference type="ChEBI" id="CHEBI:18420"/>
    </cofactor>
    <text evidence="9">Binds 2 magnesium ions per subunit.</text>
</comment>
<dbReference type="GO" id="GO:0050661">
    <property type="term" value="F:NADP binding"/>
    <property type="evidence" value="ECO:0007669"/>
    <property type="project" value="InterPro"/>
</dbReference>
<dbReference type="Proteomes" id="UP000886748">
    <property type="component" value="Unassembled WGS sequence"/>
</dbReference>
<feature type="active site" evidence="9">
    <location>
        <position position="107"/>
    </location>
</feature>
<dbReference type="GO" id="GO:0009099">
    <property type="term" value="P:L-valine biosynthetic process"/>
    <property type="evidence" value="ECO:0007669"/>
    <property type="project" value="UniProtKB-UniRule"/>
</dbReference>
<keyword evidence="4 9" id="KW-0028">Amino-acid biosynthesis</keyword>
<comment type="pathway">
    <text evidence="1 9">Amino-acid biosynthesis; L-valine biosynthesis; L-valine from pyruvate: step 2/4.</text>
</comment>
<dbReference type="PROSITE" id="PS51850">
    <property type="entry name" value="KARI_N"/>
    <property type="match status" value="1"/>
</dbReference>
<dbReference type="NCBIfam" id="TIGR00465">
    <property type="entry name" value="ilvC"/>
    <property type="match status" value="1"/>
</dbReference>
<comment type="catalytic activity">
    <reaction evidence="9">
        <text>(2R,3R)-2,3-dihydroxy-3-methylpentanoate + NADP(+) = (S)-2-ethyl-2-hydroxy-3-oxobutanoate + NADPH + H(+)</text>
        <dbReference type="Rhea" id="RHEA:13493"/>
        <dbReference type="ChEBI" id="CHEBI:15378"/>
        <dbReference type="ChEBI" id="CHEBI:49256"/>
        <dbReference type="ChEBI" id="CHEBI:49258"/>
        <dbReference type="ChEBI" id="CHEBI:57783"/>
        <dbReference type="ChEBI" id="CHEBI:58349"/>
        <dbReference type="EC" id="1.1.1.86"/>
    </reaction>
</comment>
<comment type="pathway">
    <text evidence="2 9">Amino-acid biosynthesis; L-isoleucine biosynthesis; L-isoleucine from 2-oxobutanoate: step 2/4.</text>
</comment>
<evidence type="ECO:0000256" key="9">
    <source>
        <dbReference type="HAMAP-Rule" id="MF_00435"/>
    </source>
</evidence>
<evidence type="ECO:0000256" key="8">
    <source>
        <dbReference type="ARBA" id="ARBA00023304"/>
    </source>
</evidence>
<evidence type="ECO:0000256" key="7">
    <source>
        <dbReference type="ARBA" id="ARBA00023002"/>
    </source>
</evidence>
<dbReference type="SUPFAM" id="SSF48179">
    <property type="entry name" value="6-phosphogluconate dehydrogenase C-terminal domain-like"/>
    <property type="match status" value="1"/>
</dbReference>
<dbReference type="PROSITE" id="PS51851">
    <property type="entry name" value="KARI_C"/>
    <property type="match status" value="1"/>
</dbReference>
<evidence type="ECO:0000256" key="5">
    <source>
        <dbReference type="ARBA" id="ARBA00022723"/>
    </source>
</evidence>
<comment type="caution">
    <text evidence="9">Lacks conserved residue(s) required for the propagation of feature annotation.</text>
</comment>
<evidence type="ECO:0000256" key="4">
    <source>
        <dbReference type="ARBA" id="ARBA00022605"/>
    </source>
</evidence>
<dbReference type="InterPro" id="IPR008927">
    <property type="entry name" value="6-PGluconate_DH-like_C_sf"/>
</dbReference>
<evidence type="ECO:0000256" key="2">
    <source>
        <dbReference type="ARBA" id="ARBA00004885"/>
    </source>
</evidence>
<dbReference type="Pfam" id="PF07991">
    <property type="entry name" value="KARI_N"/>
    <property type="match status" value="1"/>
</dbReference>
<dbReference type="HAMAP" id="MF_00435">
    <property type="entry name" value="IlvC"/>
    <property type="match status" value="1"/>
</dbReference>
<dbReference type="EC" id="1.1.1.86" evidence="9"/>
<evidence type="ECO:0000256" key="3">
    <source>
        <dbReference type="ARBA" id="ARBA00010318"/>
    </source>
</evidence>
<feature type="binding site" evidence="9 10">
    <location>
        <position position="190"/>
    </location>
    <ligand>
        <name>Mg(2+)</name>
        <dbReference type="ChEBI" id="CHEBI:18420"/>
        <label>1</label>
    </ligand>
</feature>
<dbReference type="InterPro" id="IPR036291">
    <property type="entry name" value="NAD(P)-bd_dom_sf"/>
</dbReference>
<evidence type="ECO:0000259" key="12">
    <source>
        <dbReference type="PROSITE" id="PS51851"/>
    </source>
</evidence>
<dbReference type="InterPro" id="IPR014359">
    <property type="entry name" value="KARI_prok"/>
</dbReference>
<feature type="binding site" evidence="9">
    <location>
        <position position="47"/>
    </location>
    <ligand>
        <name>NADP(+)</name>
        <dbReference type="ChEBI" id="CHEBI:58349"/>
    </ligand>
</feature>
<dbReference type="AlphaFoldDB" id="A0A9D1SRM9"/>
<accession>A0A9D1SRM9</accession>
<dbReference type="SUPFAM" id="SSF51735">
    <property type="entry name" value="NAD(P)-binding Rossmann-fold domains"/>
    <property type="match status" value="1"/>
</dbReference>
<evidence type="ECO:0000313" key="13">
    <source>
        <dbReference type="EMBL" id="HIU92890.1"/>
    </source>
</evidence>
<dbReference type="NCBIfam" id="NF004017">
    <property type="entry name" value="PRK05479.1"/>
    <property type="match status" value="1"/>
</dbReference>
<evidence type="ECO:0000259" key="11">
    <source>
        <dbReference type="PROSITE" id="PS51850"/>
    </source>
</evidence>
<comment type="function">
    <text evidence="9">Involved in the biosynthesis of branched-chain amino acids (BCAA). Catalyzes an alkyl-migration followed by a ketol-acid reduction of (S)-2-acetolactate (S2AL) to yield (R)-2,3-dihydroxy-isovalerate. In the isomerase reaction, S2AL is rearranged via a Mg-dependent methyl migration to produce 3-hydroxy-3-methyl-2-ketobutyrate (HMKB). In the reductase reaction, this 2-ketoacid undergoes a metal-dependent reduction by NADPH to yield (R)-2,3-dihydroxy-isovalerate.</text>
</comment>
<reference evidence="13" key="2">
    <citation type="journal article" date="2021" name="PeerJ">
        <title>Extensive microbial diversity within the chicken gut microbiome revealed by metagenomics and culture.</title>
        <authorList>
            <person name="Gilroy R."/>
            <person name="Ravi A."/>
            <person name="Getino M."/>
            <person name="Pursley I."/>
            <person name="Horton D.L."/>
            <person name="Alikhan N.F."/>
            <person name="Baker D."/>
            <person name="Gharbi K."/>
            <person name="Hall N."/>
            <person name="Watson M."/>
            <person name="Adriaenssens E.M."/>
            <person name="Foster-Nyarko E."/>
            <person name="Jarju S."/>
            <person name="Secka A."/>
            <person name="Antonio M."/>
            <person name="Oren A."/>
            <person name="Chaudhuri R.R."/>
            <person name="La Ragione R."/>
            <person name="Hildebrand F."/>
            <person name="Pallen M.J."/>
        </authorList>
    </citation>
    <scope>NUCLEOTIDE SEQUENCE</scope>
    <source>
        <strain evidence="13">CHK154-7741</strain>
    </source>
</reference>
<dbReference type="NCBIfam" id="NF009940">
    <property type="entry name" value="PRK13403.1"/>
    <property type="match status" value="1"/>
</dbReference>
<sequence length="338" mass="37198">MKVYMDSDIDKNKILNKKVAVIGYGSQGYGQSTNLKDSGVDVVIGARVGGASAKKAQAEGLKVMSIEDAVKWADLIQILIPDEVQAKVYEEQIKPNLRAGQYLMFAHGFNIHFKKIVPPADVNVLMVAPKGPGHTVRSEYVAGKGVPSLIAVYQDPSGDSKEVALAYASAIGAGRAGIYETSFKEETETDLFGEQAVLCGGLSALITAGFEVLVEAGYSPYMAYFECLHEMKLIVDLVNQGGISDMRYSISNTAEWGDLTIGPRIITSAVKEEMKQVLKEIQEGKFAKEWLDEYNSGMKKFRSLEQKGEEHQIEVVGRELRSKFAWKDNDKIINRDKN</sequence>
<keyword evidence="8 9" id="KW-0100">Branched-chain amino acid biosynthesis</keyword>
<comment type="catalytic activity">
    <reaction evidence="9">
        <text>(2R)-2,3-dihydroxy-3-methylbutanoate + NADP(+) = (2S)-2-acetolactate + NADPH + H(+)</text>
        <dbReference type="Rhea" id="RHEA:22068"/>
        <dbReference type="ChEBI" id="CHEBI:15378"/>
        <dbReference type="ChEBI" id="CHEBI:49072"/>
        <dbReference type="ChEBI" id="CHEBI:57783"/>
        <dbReference type="ChEBI" id="CHEBI:58349"/>
        <dbReference type="ChEBI" id="CHEBI:58476"/>
        <dbReference type="EC" id="1.1.1.86"/>
    </reaction>
</comment>
<feature type="domain" description="KARI N-terminal Rossmann" evidence="11">
    <location>
        <begin position="1"/>
        <end position="181"/>
    </location>
</feature>
<feature type="domain" description="KARI C-terminal knotted" evidence="12">
    <location>
        <begin position="182"/>
        <end position="327"/>
    </location>
</feature>
<feature type="binding site" evidence="9">
    <location>
        <position position="52"/>
    </location>
    <ligand>
        <name>NADP(+)</name>
        <dbReference type="ChEBI" id="CHEBI:58349"/>
    </ligand>
</feature>
<feature type="binding site" evidence="9 10">
    <location>
        <position position="194"/>
    </location>
    <ligand>
        <name>Mg(2+)</name>
        <dbReference type="ChEBI" id="CHEBI:18420"/>
        <label>1</label>
    </ligand>
</feature>
<keyword evidence="5 9" id="KW-0479">Metal-binding</keyword>
<feature type="binding site" evidence="9 10">
    <location>
        <position position="230"/>
    </location>
    <ligand>
        <name>Mg(2+)</name>
        <dbReference type="ChEBI" id="CHEBI:18420"/>
        <label>2</label>
    </ligand>
</feature>
<feature type="binding site" evidence="9 10">
    <location>
        <position position="190"/>
    </location>
    <ligand>
        <name>Mg(2+)</name>
        <dbReference type="ChEBI" id="CHEBI:18420"/>
        <label>2</label>
    </ligand>
</feature>
<name>A0A9D1SRM9_9CLOT</name>
<dbReference type="PANTHER" id="PTHR21371:SF1">
    <property type="entry name" value="KETOL-ACID REDUCTOISOMERASE, MITOCHONDRIAL"/>
    <property type="match status" value="1"/>
</dbReference>
<keyword evidence="9" id="KW-0521">NADP</keyword>
<keyword evidence="7 9" id="KW-0560">Oxidoreductase</keyword>
<dbReference type="Gene3D" id="3.40.50.720">
    <property type="entry name" value="NAD(P)-binding Rossmann-like Domain"/>
    <property type="match status" value="1"/>
</dbReference>
<keyword evidence="6 9" id="KW-0460">Magnesium</keyword>
<dbReference type="Gene3D" id="6.10.240.10">
    <property type="match status" value="1"/>
</dbReference>
<evidence type="ECO:0000256" key="6">
    <source>
        <dbReference type="ARBA" id="ARBA00022842"/>
    </source>
</evidence>
<dbReference type="PANTHER" id="PTHR21371">
    <property type="entry name" value="KETOL-ACID REDUCTOISOMERASE, MITOCHONDRIAL"/>
    <property type="match status" value="1"/>
</dbReference>
<dbReference type="GO" id="GO:0004455">
    <property type="term" value="F:ketol-acid reductoisomerase activity"/>
    <property type="evidence" value="ECO:0007669"/>
    <property type="project" value="UniProtKB-UniRule"/>
</dbReference>
<dbReference type="InterPro" id="IPR013023">
    <property type="entry name" value="KARI"/>
</dbReference>
<reference evidence="13" key="1">
    <citation type="submission" date="2020-10" db="EMBL/GenBank/DDBJ databases">
        <authorList>
            <person name="Gilroy R."/>
        </authorList>
    </citation>
    <scope>NUCLEOTIDE SEQUENCE</scope>
    <source>
        <strain evidence="13">CHK154-7741</strain>
    </source>
</reference>
<feature type="binding site" evidence="9 10">
    <location>
        <position position="226"/>
    </location>
    <ligand>
        <name>Mg(2+)</name>
        <dbReference type="ChEBI" id="CHEBI:18420"/>
        <label>2</label>
    </ligand>
</feature>
<dbReference type="Pfam" id="PF01450">
    <property type="entry name" value="KARI_C"/>
    <property type="match status" value="1"/>
</dbReference>
<dbReference type="PIRSF" id="PIRSF000116">
    <property type="entry name" value="IlvC_gammaproteo"/>
    <property type="match status" value="1"/>
</dbReference>
<dbReference type="GO" id="GO:0005829">
    <property type="term" value="C:cytosol"/>
    <property type="evidence" value="ECO:0007669"/>
    <property type="project" value="TreeGrafter"/>
</dbReference>
<protein>
    <recommendedName>
        <fullName evidence="9">Ketol-acid reductoisomerase (NADP(+))</fullName>
        <shortName evidence="9">KARI</shortName>
        <ecNumber evidence="9">1.1.1.86</ecNumber>
    </recommendedName>
    <alternativeName>
        <fullName evidence="9">Acetohydroxy-acid isomeroreductase</fullName>
        <shortName evidence="9">AHIR</shortName>
    </alternativeName>
    <alternativeName>
        <fullName evidence="9">Alpha-keto-beta-hydroxylacyl reductoisomerase</fullName>
    </alternativeName>
</protein>
<comment type="caution">
    <text evidence="13">The sequence shown here is derived from an EMBL/GenBank/DDBJ whole genome shotgun (WGS) entry which is preliminary data.</text>
</comment>
<dbReference type="InterPro" id="IPR000506">
    <property type="entry name" value="KARI_C"/>
</dbReference>
<organism evidence="13 14">
    <name type="scientific">Candidatus Limenecus avicola</name>
    <dbReference type="NCBI Taxonomy" id="2840847"/>
    <lineage>
        <taxon>Bacteria</taxon>
        <taxon>Bacillati</taxon>
        <taxon>Bacillota</taxon>
        <taxon>Clostridia</taxon>
        <taxon>Eubacteriales</taxon>
        <taxon>Clostridiaceae</taxon>
        <taxon>Clostridiaceae incertae sedis</taxon>
        <taxon>Candidatus Limenecus</taxon>
    </lineage>
</organism>
<proteinExistence type="inferred from homology"/>